<dbReference type="InterPro" id="IPR021346">
    <property type="entry name" value="Tma16"/>
</dbReference>
<dbReference type="Gene3D" id="1.20.1440.170">
    <property type="entry name" value="Translation machinery-associated protein 16-like"/>
    <property type="match status" value="1"/>
</dbReference>
<evidence type="ECO:0000313" key="3">
    <source>
        <dbReference type="Proteomes" id="UP001153618"/>
    </source>
</evidence>
<dbReference type="Pfam" id="PF11176">
    <property type="entry name" value="Tma16"/>
    <property type="match status" value="1"/>
</dbReference>
<dbReference type="InterPro" id="IPR036561">
    <property type="entry name" value="MAM33_sf"/>
</dbReference>
<gene>
    <name evidence="2" type="ORF">POLS_LOCUS9806</name>
</gene>
<dbReference type="Proteomes" id="UP001153618">
    <property type="component" value="Unassembled WGS sequence"/>
</dbReference>
<dbReference type="InterPro" id="IPR003428">
    <property type="entry name" value="MAM33"/>
</dbReference>
<evidence type="ECO:0000313" key="2">
    <source>
        <dbReference type="EMBL" id="CAG8296336.1"/>
    </source>
</evidence>
<dbReference type="SUPFAM" id="SSF54529">
    <property type="entry name" value="Mitochondrial glycoprotein MAM33-like"/>
    <property type="match status" value="1"/>
</dbReference>
<dbReference type="InterPro" id="IPR038356">
    <property type="entry name" value="Tma16_sf"/>
</dbReference>
<dbReference type="Gene3D" id="3.10.280.10">
    <property type="entry name" value="Mitochondrial glycoprotein"/>
    <property type="match status" value="1"/>
</dbReference>
<accession>A0A9W4N5Y6</accession>
<dbReference type="EMBL" id="CAJVOS010000104">
    <property type="protein sequence ID" value="CAG8296336.1"/>
    <property type="molecule type" value="Genomic_DNA"/>
</dbReference>
<organism evidence="2 3">
    <name type="scientific">Penicillium olsonii</name>
    <dbReference type="NCBI Taxonomy" id="99116"/>
    <lineage>
        <taxon>Eukaryota</taxon>
        <taxon>Fungi</taxon>
        <taxon>Dikarya</taxon>
        <taxon>Ascomycota</taxon>
        <taxon>Pezizomycotina</taxon>
        <taxon>Eurotiomycetes</taxon>
        <taxon>Eurotiomycetidae</taxon>
        <taxon>Eurotiales</taxon>
        <taxon>Aspergillaceae</taxon>
        <taxon>Penicillium</taxon>
    </lineage>
</organism>
<dbReference type="Pfam" id="PF02330">
    <property type="entry name" value="MAM33"/>
    <property type="match status" value="1"/>
</dbReference>
<dbReference type="PANTHER" id="PTHR10826:SF1">
    <property type="entry name" value="COMPLEMENT COMPONENT 1 Q SUBCOMPONENT-BINDING PROTEIN, MITOCHONDRIAL"/>
    <property type="match status" value="1"/>
</dbReference>
<keyword evidence="3" id="KW-1185">Reference proteome</keyword>
<dbReference type="GO" id="GO:0005759">
    <property type="term" value="C:mitochondrial matrix"/>
    <property type="evidence" value="ECO:0007669"/>
    <property type="project" value="InterPro"/>
</dbReference>
<comment type="caution">
    <text evidence="2">The sequence shown here is derived from an EMBL/GenBank/DDBJ whole genome shotgun (WGS) entry which is preliminary data.</text>
</comment>
<feature type="region of interest" description="Disordered" evidence="1">
    <location>
        <begin position="172"/>
        <end position="193"/>
    </location>
</feature>
<dbReference type="OrthoDB" id="278212at2759"/>
<dbReference type="FunFam" id="3.10.280.10:FF:000007">
    <property type="entry name" value="Regulatory protein SUAPRGA1"/>
    <property type="match status" value="1"/>
</dbReference>
<dbReference type="GO" id="GO:0042256">
    <property type="term" value="P:cytosolic ribosome assembly"/>
    <property type="evidence" value="ECO:0007669"/>
    <property type="project" value="TreeGrafter"/>
</dbReference>
<sequence>MPKVSLEKVHKQISKKRGVLNIMHENSRDAHRLRKAGARVDRLSRHNHTVNRARQPYMDRIEYIHEAVQEHTEALTTEQMTEFVAQYIDRDTEEIQQLQSERRKGRPPSKREEALKERVQTEDREFTTGLWMPDLSDQYALTGMKNWNGHWSGLSAIKFIRFTKDGEKLASTFPPKSMPPSPPTLLSLPPASSRPPPLKVRYIYPKRTYPCTSDPRHCGYSIWTLADLSISSTGDVELLAKLEDELKHEKSSDIPEFKEQQEVIQEIIKANEWQVKDVEGEQEVVLSKKFGNEKISVSFTVADIQNISEQEDFDEASLSDDMGYQNKDGQEEGELPEPSFPARVNVTIEKPTNGAVLIQAVVQDGVFAIEEVSHFAKADLAAAQTAEKDWTRQSLYAGPPFENLDEDLQSLWERYIEDRGINAELATMIPDYISVKEQKEYLRWLENVKNFVGA</sequence>
<evidence type="ECO:0000256" key="1">
    <source>
        <dbReference type="SAM" id="MobiDB-lite"/>
    </source>
</evidence>
<protein>
    <submittedName>
        <fullName evidence="2">Uncharacterized protein</fullName>
    </submittedName>
</protein>
<proteinExistence type="predicted"/>
<name>A0A9W4N5Y6_PENOL</name>
<dbReference type="PANTHER" id="PTHR10826">
    <property type="entry name" value="COMPLEMENT COMPONENT 1"/>
    <property type="match status" value="1"/>
</dbReference>
<dbReference type="AlphaFoldDB" id="A0A9W4N5Y6"/>
<feature type="region of interest" description="Disordered" evidence="1">
    <location>
        <begin position="310"/>
        <end position="338"/>
    </location>
</feature>
<reference evidence="2" key="1">
    <citation type="submission" date="2021-07" db="EMBL/GenBank/DDBJ databases">
        <authorList>
            <person name="Branca A.L. A."/>
        </authorList>
    </citation>
    <scope>NUCLEOTIDE SEQUENCE</scope>
</reference>